<evidence type="ECO:0000313" key="1">
    <source>
        <dbReference type="EMBL" id="MDV4190637.1"/>
    </source>
</evidence>
<dbReference type="EMBL" id="JAWJWI010000038">
    <property type="protein sequence ID" value="MDV4190637.1"/>
    <property type="molecule type" value="Genomic_DNA"/>
</dbReference>
<sequence length="138" mass="15278">MVRQRSAIEIVKEGGVSGELGRNKFIIMPMAPVGVGQERQGPWKVGFHGRGYAVGVKQGMGECCGGRARDTRDCLRQICLRKVLPLSLDQWLEFRINLFQSLPICSDQFEQAAIDEPVKGRCCADHPATDIGLWFSVS</sequence>
<organism evidence="1 2">
    <name type="scientific">Rhizobium brockwellii</name>
    <dbReference type="NCBI Taxonomy" id="3019932"/>
    <lineage>
        <taxon>Bacteria</taxon>
        <taxon>Pseudomonadati</taxon>
        <taxon>Pseudomonadota</taxon>
        <taxon>Alphaproteobacteria</taxon>
        <taxon>Hyphomicrobiales</taxon>
        <taxon>Rhizobiaceae</taxon>
        <taxon>Rhizobium/Agrobacterium group</taxon>
        <taxon>Rhizobium</taxon>
    </lineage>
</organism>
<keyword evidence="2" id="KW-1185">Reference proteome</keyword>
<comment type="caution">
    <text evidence="1">The sequence shown here is derived from an EMBL/GenBank/DDBJ whole genome shotgun (WGS) entry which is preliminary data.</text>
</comment>
<name>A0ABU3YXP6_9HYPH</name>
<accession>A0ABU3YXP6</accession>
<proteinExistence type="predicted"/>
<reference evidence="2" key="1">
    <citation type="journal article" date="2023" name="Int. J. Mol. Sci.">
        <title>Genomic and Metabolic Characterization of Plant Growth-Promoting Rhizobacteria Isolated from Nodules of Clovers Grown in Non-Farmed Soil.</title>
        <authorList>
            <person name="Wojcik M."/>
            <person name="Koper P."/>
            <person name="Zebracki K."/>
            <person name="Marczak M."/>
            <person name="Mazur A."/>
        </authorList>
    </citation>
    <scope>NUCLEOTIDE SEQUENCE [LARGE SCALE GENOMIC DNA]</scope>
    <source>
        <strain evidence="2">KB12</strain>
    </source>
</reference>
<evidence type="ECO:0000313" key="2">
    <source>
        <dbReference type="Proteomes" id="UP001187203"/>
    </source>
</evidence>
<dbReference type="Proteomes" id="UP001187203">
    <property type="component" value="Unassembled WGS sequence"/>
</dbReference>
<dbReference type="RefSeq" id="WP_164903231.1">
    <property type="nucleotide sequence ID" value="NZ_JAWJWG010000050.1"/>
</dbReference>
<gene>
    <name evidence="1" type="ORF">R1523_34825</name>
</gene>
<protein>
    <submittedName>
        <fullName evidence="1">Uncharacterized protein</fullName>
    </submittedName>
</protein>